<feature type="domain" description="GH3 middle" evidence="1">
    <location>
        <begin position="337"/>
        <end position="405"/>
    </location>
</feature>
<reference evidence="3" key="1">
    <citation type="submission" date="2018-05" db="EMBL/GenBank/DDBJ databases">
        <authorList>
            <person name="Lanie J.A."/>
            <person name="Ng W.-L."/>
            <person name="Kazmierczak K.M."/>
            <person name="Andrzejewski T.M."/>
            <person name="Davidsen T.M."/>
            <person name="Wayne K.J."/>
            <person name="Tettelin H."/>
            <person name="Glass J.I."/>
            <person name="Rusch D."/>
            <person name="Podicherti R."/>
            <person name="Tsui H.-C.T."/>
            <person name="Winkler M.E."/>
        </authorList>
    </citation>
    <scope>NUCLEOTIDE SEQUENCE</scope>
</reference>
<evidence type="ECO:0000259" key="1">
    <source>
        <dbReference type="Pfam" id="PF23571"/>
    </source>
</evidence>
<evidence type="ECO:0000313" key="3">
    <source>
        <dbReference type="EMBL" id="SUZ63690.1"/>
    </source>
</evidence>
<dbReference type="InterPro" id="IPR004993">
    <property type="entry name" value="GH3"/>
</dbReference>
<dbReference type="InterPro" id="IPR055378">
    <property type="entry name" value="GH3_C"/>
</dbReference>
<dbReference type="PANTHER" id="PTHR31901:SF9">
    <property type="entry name" value="GH3 DOMAIN-CONTAINING PROTEIN"/>
    <property type="match status" value="1"/>
</dbReference>
<dbReference type="GO" id="GO:0005737">
    <property type="term" value="C:cytoplasm"/>
    <property type="evidence" value="ECO:0007669"/>
    <property type="project" value="TreeGrafter"/>
</dbReference>
<dbReference type="GO" id="GO:0016881">
    <property type="term" value="F:acid-amino acid ligase activity"/>
    <property type="evidence" value="ECO:0007669"/>
    <property type="project" value="TreeGrafter"/>
</dbReference>
<dbReference type="Pfam" id="PF23571">
    <property type="entry name" value="GH3_M"/>
    <property type="match status" value="1"/>
</dbReference>
<feature type="domain" description="GH3 C-terminal" evidence="2">
    <location>
        <begin position="421"/>
        <end position="525"/>
    </location>
</feature>
<gene>
    <name evidence="3" type="ORF">METZ01_LOCUS16544</name>
</gene>
<dbReference type="Pfam" id="PF23572">
    <property type="entry name" value="GH3_C"/>
    <property type="match status" value="1"/>
</dbReference>
<proteinExistence type="predicted"/>
<dbReference type="AlphaFoldDB" id="A0A381P9S8"/>
<name>A0A381P9S8_9ZZZZ</name>
<dbReference type="InterPro" id="IPR055377">
    <property type="entry name" value="GH3_M"/>
</dbReference>
<organism evidence="3">
    <name type="scientific">marine metagenome</name>
    <dbReference type="NCBI Taxonomy" id="408172"/>
    <lineage>
        <taxon>unclassified sequences</taxon>
        <taxon>metagenomes</taxon>
        <taxon>ecological metagenomes</taxon>
    </lineage>
</organism>
<dbReference type="EMBL" id="UINC01000922">
    <property type="protein sequence ID" value="SUZ63690.1"/>
    <property type="molecule type" value="Genomic_DNA"/>
</dbReference>
<evidence type="ECO:0008006" key="4">
    <source>
        <dbReference type="Google" id="ProtNLM"/>
    </source>
</evidence>
<accession>A0A381P9S8</accession>
<dbReference type="Pfam" id="PF03321">
    <property type="entry name" value="GH3"/>
    <property type="match status" value="1"/>
</dbReference>
<dbReference type="PANTHER" id="PTHR31901">
    <property type="entry name" value="GH3 DOMAIN-CONTAINING PROTEIN"/>
    <property type="match status" value="1"/>
</dbReference>
<sequence>MRVLRRKLYQPLVTDAKNSQKTQLTTLQRILNDNADTEFGRRHQFDSIKSHKDYADIVPVHEYEDLRPLIEKQEKTRAAVLTAKPFVMYNQTSGTTGRPKYIPVLQETLDSMKDSQNLFTFLQYQSCPEAYAGRILGMASPDIEDYLESGTPIGSASGHVYKSMPRLAQRKFVVPNIVFSIQDYEIKYLVICRLALAHKDITLLASPNPSTFHKLLELANDNLDALIADIATGSCRFLEEVDAKTRTTIQRRLHRNPTRAKELAAIAAKNDRISFADVWPFLKLVTTWTGGSCGISLDSLRPDLPAKIRVADLGYLSSECRGTITLDTQTNEGIPTISENFFEFAQKNEWEQGRPKFLALHELESGESYYVFVTTPAGLYRYNMNDIVTVGSVFLSTPTLQFSQKGKGITNITGEKLYESQLIDTMNAAKSHFDVDVRFYQALANEIEMKYLIYVELVSGLHINTKEFAEYVDGQFQDMNMEYQTKRLSGRLNELEVVQLKPGTSEAYKLHYLAAGQRESQFKPLILQYQKDFSFDISAYRVP</sequence>
<evidence type="ECO:0000259" key="2">
    <source>
        <dbReference type="Pfam" id="PF23572"/>
    </source>
</evidence>
<protein>
    <recommendedName>
        <fullName evidence="4">GH3 auxin-responsive promoter family protein</fullName>
    </recommendedName>
</protein>